<keyword evidence="3" id="KW-1185">Reference proteome</keyword>
<protein>
    <submittedName>
        <fullName evidence="2">Uncharacterized protein</fullName>
    </submittedName>
</protein>
<accession>A0A4D6MEE7</accession>
<dbReference type="EMBL" id="CP039351">
    <property type="protein sequence ID" value="QCD99822.1"/>
    <property type="molecule type" value="Genomic_DNA"/>
</dbReference>
<evidence type="ECO:0000313" key="3">
    <source>
        <dbReference type="Proteomes" id="UP000501690"/>
    </source>
</evidence>
<organism evidence="2 3">
    <name type="scientific">Vigna unguiculata</name>
    <name type="common">Cowpea</name>
    <dbReference type="NCBI Taxonomy" id="3917"/>
    <lineage>
        <taxon>Eukaryota</taxon>
        <taxon>Viridiplantae</taxon>
        <taxon>Streptophyta</taxon>
        <taxon>Embryophyta</taxon>
        <taxon>Tracheophyta</taxon>
        <taxon>Spermatophyta</taxon>
        <taxon>Magnoliopsida</taxon>
        <taxon>eudicotyledons</taxon>
        <taxon>Gunneridae</taxon>
        <taxon>Pentapetalae</taxon>
        <taxon>rosids</taxon>
        <taxon>fabids</taxon>
        <taxon>Fabales</taxon>
        <taxon>Fabaceae</taxon>
        <taxon>Papilionoideae</taxon>
        <taxon>50 kb inversion clade</taxon>
        <taxon>NPAAA clade</taxon>
        <taxon>indigoferoid/millettioid clade</taxon>
        <taxon>Phaseoleae</taxon>
        <taxon>Vigna</taxon>
    </lineage>
</organism>
<reference evidence="2 3" key="1">
    <citation type="submission" date="2019-04" db="EMBL/GenBank/DDBJ databases">
        <title>An improved genome assembly and genetic linkage map for asparagus bean, Vigna unguiculata ssp. sesquipedialis.</title>
        <authorList>
            <person name="Xia Q."/>
            <person name="Zhang R."/>
            <person name="Dong Y."/>
        </authorList>
    </citation>
    <scope>NUCLEOTIDE SEQUENCE [LARGE SCALE GENOMIC DNA]</scope>
    <source>
        <tissue evidence="2">Leaf</tissue>
    </source>
</reference>
<gene>
    <name evidence="2" type="ORF">DEO72_LG7g1108</name>
</gene>
<evidence type="ECO:0000313" key="2">
    <source>
        <dbReference type="EMBL" id="QCD99822.1"/>
    </source>
</evidence>
<dbReference type="Proteomes" id="UP000501690">
    <property type="component" value="Linkage Group LG7"/>
</dbReference>
<name>A0A4D6MEE7_VIGUN</name>
<dbReference type="AlphaFoldDB" id="A0A4D6MEE7"/>
<sequence length="171" mass="18951">MSHLETPRNYTLTRTNIHKTAVGEHPSHVYNSIPIHEIYSTYASHLDPPVGSPPPHESRVSSHHKQAPKQRTASPNPSLRLKGFAQARRARSGETCSLRRDVLAQARRARSGEPLFRLGEGSMKHPGNIMGSRLGETPLAWTRCSLAQEAKLVAWATFRTRVLGELPVPLA</sequence>
<evidence type="ECO:0000256" key="1">
    <source>
        <dbReference type="SAM" id="MobiDB-lite"/>
    </source>
</evidence>
<proteinExistence type="predicted"/>
<feature type="region of interest" description="Disordered" evidence="1">
    <location>
        <begin position="44"/>
        <end position="78"/>
    </location>
</feature>